<name>A0AAF3JB59_9BILA</name>
<keyword evidence="2" id="KW-1185">Reference proteome</keyword>
<organism evidence="2 3">
    <name type="scientific">Mesorhabditis belari</name>
    <dbReference type="NCBI Taxonomy" id="2138241"/>
    <lineage>
        <taxon>Eukaryota</taxon>
        <taxon>Metazoa</taxon>
        <taxon>Ecdysozoa</taxon>
        <taxon>Nematoda</taxon>
        <taxon>Chromadorea</taxon>
        <taxon>Rhabditida</taxon>
        <taxon>Rhabditina</taxon>
        <taxon>Rhabditomorpha</taxon>
        <taxon>Rhabditoidea</taxon>
        <taxon>Rhabditidae</taxon>
        <taxon>Mesorhabditinae</taxon>
        <taxon>Mesorhabditis</taxon>
    </lineage>
</organism>
<reference evidence="3" key="1">
    <citation type="submission" date="2024-02" db="UniProtKB">
        <authorList>
            <consortium name="WormBaseParasite"/>
        </authorList>
    </citation>
    <scope>IDENTIFICATION</scope>
</reference>
<dbReference type="InterPro" id="IPR057134">
    <property type="entry name" value="Spectrin_Anc-1_3"/>
</dbReference>
<dbReference type="AlphaFoldDB" id="A0AAF3JB59"/>
<accession>A0AAF3JB59</accession>
<dbReference type="WBParaSite" id="MBELARI_LOCUS772">
    <property type="protein sequence ID" value="MBELARI_LOCUS772"/>
    <property type="gene ID" value="MBELARI_LOCUS772"/>
</dbReference>
<dbReference type="Pfam" id="PF24611">
    <property type="entry name" value="Spectrin_Anc-1"/>
    <property type="match status" value="1"/>
</dbReference>
<evidence type="ECO:0000313" key="2">
    <source>
        <dbReference type="Proteomes" id="UP000887575"/>
    </source>
</evidence>
<sequence>MQALLPVLDDRNTYWNELRKARDAADQLLEEVRQPLDARTAKPSCFLDEARGDLEDAKRAKENLERQ</sequence>
<evidence type="ECO:0000259" key="1">
    <source>
        <dbReference type="Pfam" id="PF24611"/>
    </source>
</evidence>
<proteinExistence type="predicted"/>
<dbReference type="Proteomes" id="UP000887575">
    <property type="component" value="Unassembled WGS sequence"/>
</dbReference>
<protein>
    <recommendedName>
        <fullName evidence="1">Nuclear anchorage protein 1 spectrin-like repeat domain-containing protein</fullName>
    </recommendedName>
</protein>
<evidence type="ECO:0000313" key="3">
    <source>
        <dbReference type="WBParaSite" id="MBELARI_LOCUS772"/>
    </source>
</evidence>
<feature type="domain" description="Nuclear anchorage protein 1 spectrin-like repeat" evidence="1">
    <location>
        <begin position="6"/>
        <end position="66"/>
    </location>
</feature>